<dbReference type="Pfam" id="PF13963">
    <property type="entry name" value="Transpos_assoc"/>
    <property type="match status" value="1"/>
</dbReference>
<evidence type="ECO:0008006" key="5">
    <source>
        <dbReference type="Google" id="ProtNLM"/>
    </source>
</evidence>
<accession>A0A151UD92</accession>
<organism evidence="3 4">
    <name type="scientific">Cajanus cajan</name>
    <name type="common">Pigeon pea</name>
    <name type="synonym">Cajanus indicus</name>
    <dbReference type="NCBI Taxonomy" id="3821"/>
    <lineage>
        <taxon>Eukaryota</taxon>
        <taxon>Viridiplantae</taxon>
        <taxon>Streptophyta</taxon>
        <taxon>Embryophyta</taxon>
        <taxon>Tracheophyta</taxon>
        <taxon>Spermatophyta</taxon>
        <taxon>Magnoliopsida</taxon>
        <taxon>eudicotyledons</taxon>
        <taxon>Gunneridae</taxon>
        <taxon>Pentapetalae</taxon>
        <taxon>rosids</taxon>
        <taxon>fabids</taxon>
        <taxon>Fabales</taxon>
        <taxon>Fabaceae</taxon>
        <taxon>Papilionoideae</taxon>
        <taxon>50 kb inversion clade</taxon>
        <taxon>NPAAA clade</taxon>
        <taxon>indigoferoid/millettioid clade</taxon>
        <taxon>Phaseoleae</taxon>
        <taxon>Cajanus</taxon>
    </lineage>
</organism>
<evidence type="ECO:0000259" key="2">
    <source>
        <dbReference type="Pfam" id="PF13963"/>
    </source>
</evidence>
<comment type="caution">
    <text evidence="3">The sequence shown here is derived from an EMBL/GenBank/DDBJ whole genome shotgun (WGS) entry which is preliminary data.</text>
</comment>
<feature type="domain" description="DUF4216" evidence="1">
    <location>
        <begin position="194"/>
        <end position="262"/>
    </location>
</feature>
<reference evidence="3" key="1">
    <citation type="journal article" date="2012" name="Nat. Biotechnol.">
        <title>Draft genome sequence of pigeonpea (Cajanus cajan), an orphan legume crop of resource-poor farmers.</title>
        <authorList>
            <person name="Varshney R.K."/>
            <person name="Chen W."/>
            <person name="Li Y."/>
            <person name="Bharti A.K."/>
            <person name="Saxena R.K."/>
            <person name="Schlueter J.A."/>
            <person name="Donoghue M.T."/>
            <person name="Azam S."/>
            <person name="Fan G."/>
            <person name="Whaley A.M."/>
            <person name="Farmer A.D."/>
            <person name="Sheridan J."/>
            <person name="Iwata A."/>
            <person name="Tuteja R."/>
            <person name="Penmetsa R.V."/>
            <person name="Wu W."/>
            <person name="Upadhyaya H.D."/>
            <person name="Yang S.P."/>
            <person name="Shah T."/>
            <person name="Saxena K.B."/>
            <person name="Michael T."/>
            <person name="McCombie W.R."/>
            <person name="Yang B."/>
            <person name="Zhang G."/>
            <person name="Yang H."/>
            <person name="Wang J."/>
            <person name="Spillane C."/>
            <person name="Cook D.R."/>
            <person name="May G.D."/>
            <person name="Xu X."/>
            <person name="Jackson S.A."/>
        </authorList>
    </citation>
    <scope>NUCLEOTIDE SEQUENCE [LARGE SCALE GENOMIC DNA]</scope>
</reference>
<dbReference type="OMA" id="DELFIMA"/>
<dbReference type="Pfam" id="PF13952">
    <property type="entry name" value="DUF4216"/>
    <property type="match status" value="1"/>
</dbReference>
<dbReference type="Proteomes" id="UP000075243">
    <property type="component" value="Unassembled WGS sequence"/>
</dbReference>
<dbReference type="PANTHER" id="PTHR48258:SF9">
    <property type="entry name" value="OS01G0348150 PROTEIN"/>
    <property type="match status" value="1"/>
</dbReference>
<evidence type="ECO:0000259" key="1">
    <source>
        <dbReference type="Pfam" id="PF13952"/>
    </source>
</evidence>
<dbReference type="InterPro" id="IPR025312">
    <property type="entry name" value="DUF4216"/>
</dbReference>
<dbReference type="InterPro" id="IPR029480">
    <property type="entry name" value="Transpos_assoc"/>
</dbReference>
<keyword evidence="4" id="KW-1185">Reference proteome</keyword>
<dbReference type="EMBL" id="AGCT01016929">
    <property type="protein sequence ID" value="KYP77260.1"/>
    <property type="molecule type" value="Genomic_DNA"/>
</dbReference>
<evidence type="ECO:0000313" key="4">
    <source>
        <dbReference type="Proteomes" id="UP000075243"/>
    </source>
</evidence>
<evidence type="ECO:0000313" key="3">
    <source>
        <dbReference type="EMBL" id="KYP77260.1"/>
    </source>
</evidence>
<sequence>MNARRISQEYRNEVEEFLQFAIENEKPIKRAYYCPCVHCLNQIRQEVGETCDHLFIFGIVKSYTIWTWHGEIVDIPTMSTTENFEGIDDNLEEMIRDVGEENFERAHVYDTLKSEFEQQLYPRCSMFTRLSVTIRLFSYDIKKYYFYTKIEDDKSRVRKSRVTIQAESVYFASSKDKNPITTSMSYFGVIQNIWEIDYVTFRVPVFKCKWVDGNTSVRIDDLGFTLIDLNKVSYKDELFIMAYQERQIFYVRDPCNEKWLVVLERRTMHGTHKDESLDMHETSSFSSTSFGAILRTMK</sequence>
<gene>
    <name evidence="3" type="ORF">KK1_049294</name>
</gene>
<dbReference type="Gramene" id="C.cajan_48037.t">
    <property type="protein sequence ID" value="C.cajan_48037.t"/>
    <property type="gene ID" value="C.cajan_48037"/>
</dbReference>
<protein>
    <recommendedName>
        <fullName evidence="5">Transposase-associated domain-containing protein</fullName>
    </recommendedName>
</protein>
<proteinExistence type="predicted"/>
<dbReference type="AlphaFoldDB" id="A0A151UD92"/>
<feature type="domain" description="Transposase-associated" evidence="2">
    <location>
        <begin position="2"/>
        <end position="71"/>
    </location>
</feature>
<name>A0A151UD92_CAJCA</name>
<dbReference type="PANTHER" id="PTHR48258">
    <property type="entry name" value="DUF4218 DOMAIN-CONTAINING PROTEIN-RELATED"/>
    <property type="match status" value="1"/>
</dbReference>